<dbReference type="AlphaFoldDB" id="A0AAV9BKJ8"/>
<name>A0AAV9BKJ8_ACOGR</name>
<evidence type="ECO:0000313" key="6">
    <source>
        <dbReference type="Proteomes" id="UP001179952"/>
    </source>
</evidence>
<dbReference type="GO" id="GO:0016747">
    <property type="term" value="F:acyltransferase activity, transferring groups other than amino-acyl groups"/>
    <property type="evidence" value="ECO:0007669"/>
    <property type="project" value="TreeGrafter"/>
</dbReference>
<keyword evidence="3" id="KW-0012">Acyltransferase</keyword>
<evidence type="ECO:0000313" key="5">
    <source>
        <dbReference type="EMBL" id="KAK1276741.1"/>
    </source>
</evidence>
<feature type="compositionally biased region" description="Acidic residues" evidence="4">
    <location>
        <begin position="231"/>
        <end position="240"/>
    </location>
</feature>
<evidence type="ECO:0000256" key="4">
    <source>
        <dbReference type="SAM" id="MobiDB-lite"/>
    </source>
</evidence>
<dbReference type="Pfam" id="PF02458">
    <property type="entry name" value="Transferase"/>
    <property type="match status" value="1"/>
</dbReference>
<keyword evidence="2" id="KW-0808">Transferase</keyword>
<keyword evidence="6" id="KW-1185">Reference proteome</keyword>
<comment type="caution">
    <text evidence="5">The sequence shown here is derived from an EMBL/GenBank/DDBJ whole genome shotgun (WGS) entry which is preliminary data.</text>
</comment>
<proteinExistence type="inferred from homology"/>
<dbReference type="Proteomes" id="UP001179952">
    <property type="component" value="Unassembled WGS sequence"/>
</dbReference>
<dbReference type="PANTHER" id="PTHR31642:SF266">
    <property type="entry name" value="HXXXD-TYPE ACYL-TRANSFERASE FAMILY PROTEIN"/>
    <property type="match status" value="1"/>
</dbReference>
<accession>A0AAV9BKJ8</accession>
<organism evidence="5 6">
    <name type="scientific">Acorus gramineus</name>
    <name type="common">Dwarf sweet flag</name>
    <dbReference type="NCBI Taxonomy" id="55184"/>
    <lineage>
        <taxon>Eukaryota</taxon>
        <taxon>Viridiplantae</taxon>
        <taxon>Streptophyta</taxon>
        <taxon>Embryophyta</taxon>
        <taxon>Tracheophyta</taxon>
        <taxon>Spermatophyta</taxon>
        <taxon>Magnoliopsida</taxon>
        <taxon>Liliopsida</taxon>
        <taxon>Acoraceae</taxon>
        <taxon>Acorus</taxon>
    </lineage>
</organism>
<evidence type="ECO:0000256" key="1">
    <source>
        <dbReference type="ARBA" id="ARBA00009861"/>
    </source>
</evidence>
<feature type="region of interest" description="Disordered" evidence="4">
    <location>
        <begin position="216"/>
        <end position="241"/>
    </location>
</feature>
<dbReference type="PANTHER" id="PTHR31642">
    <property type="entry name" value="TRICHOTHECENE 3-O-ACETYLTRANSFERASE"/>
    <property type="match status" value="1"/>
</dbReference>
<gene>
    <name evidence="5" type="ORF">QJS04_geneDACA004188</name>
</gene>
<evidence type="ECO:0000256" key="2">
    <source>
        <dbReference type="ARBA" id="ARBA00022679"/>
    </source>
</evidence>
<reference evidence="5" key="2">
    <citation type="submission" date="2023-06" db="EMBL/GenBank/DDBJ databases">
        <authorList>
            <person name="Ma L."/>
            <person name="Liu K.-W."/>
            <person name="Li Z."/>
            <person name="Hsiao Y.-Y."/>
            <person name="Qi Y."/>
            <person name="Fu T."/>
            <person name="Tang G."/>
            <person name="Zhang D."/>
            <person name="Sun W.-H."/>
            <person name="Liu D.-K."/>
            <person name="Li Y."/>
            <person name="Chen G.-Z."/>
            <person name="Liu X.-D."/>
            <person name="Liao X.-Y."/>
            <person name="Jiang Y.-T."/>
            <person name="Yu X."/>
            <person name="Hao Y."/>
            <person name="Huang J."/>
            <person name="Zhao X.-W."/>
            <person name="Ke S."/>
            <person name="Chen Y.-Y."/>
            <person name="Wu W.-L."/>
            <person name="Hsu J.-L."/>
            <person name="Lin Y.-F."/>
            <person name="Huang M.-D."/>
            <person name="Li C.-Y."/>
            <person name="Huang L."/>
            <person name="Wang Z.-W."/>
            <person name="Zhao X."/>
            <person name="Zhong W.-Y."/>
            <person name="Peng D.-H."/>
            <person name="Ahmad S."/>
            <person name="Lan S."/>
            <person name="Zhang J.-S."/>
            <person name="Tsai W.-C."/>
            <person name="Van De Peer Y."/>
            <person name="Liu Z.-J."/>
        </authorList>
    </citation>
    <scope>NUCLEOTIDE SEQUENCE</scope>
    <source>
        <strain evidence="5">SCP</strain>
        <tissue evidence="5">Leaves</tissue>
    </source>
</reference>
<dbReference type="EMBL" id="JAUJYN010000003">
    <property type="protein sequence ID" value="KAK1276741.1"/>
    <property type="molecule type" value="Genomic_DNA"/>
</dbReference>
<dbReference type="InterPro" id="IPR050317">
    <property type="entry name" value="Plant_Fungal_Acyltransferase"/>
</dbReference>
<evidence type="ECO:0000256" key="3">
    <source>
        <dbReference type="ARBA" id="ARBA00023315"/>
    </source>
</evidence>
<sequence length="476" mass="52929">MGVVEKGIQVIIHRKKTVSPALPMQDHWLPFSNLDLLLPPIDFSVFFCYQQQGGSSSSMMMMETLKKSLAQVLVAYYPLAGEVVMNLAGEPELFCSNRGVDFIEAYANVELSQLQLHDPNICFENGLISKKKDGVLCVQATELKCGGMVVACTFDHRVADAYSANMFLVAWAETAAIPKHEPLVPCLRRSLLLPRRPGHYDAASFDKLYAALPPPPITKGEGGGAKPKHDDDDDDDGDDDPINRIYYITAEDMDLLQSKATSSNGKKRSKMEAFSAFLWKILARSTSGADDMIERRRCKLGVVVDGRSRLQSSSSNSMESYFGNVLSIPYGEATVDEMERMSMSQAADAVHESLSVATTKEHFRGLIDWVETRRPQQFVASVYGEDPGSTAVVVSSGRGFPIKKVNFGWGRPVFGSYHFPWGGSAGYVMPMPSMSREGDWIVYIHMSRRHLDFLHADHEATQFFRPLTPDYLRLSI</sequence>
<protein>
    <submittedName>
        <fullName evidence="5">Uncharacterized protein</fullName>
    </submittedName>
</protein>
<reference evidence="5" key="1">
    <citation type="journal article" date="2023" name="Nat. Commun.">
        <title>Diploid and tetraploid genomes of Acorus and the evolution of monocots.</title>
        <authorList>
            <person name="Ma L."/>
            <person name="Liu K.W."/>
            <person name="Li Z."/>
            <person name="Hsiao Y.Y."/>
            <person name="Qi Y."/>
            <person name="Fu T."/>
            <person name="Tang G.D."/>
            <person name="Zhang D."/>
            <person name="Sun W.H."/>
            <person name="Liu D.K."/>
            <person name="Li Y."/>
            <person name="Chen G.Z."/>
            <person name="Liu X.D."/>
            <person name="Liao X.Y."/>
            <person name="Jiang Y.T."/>
            <person name="Yu X."/>
            <person name="Hao Y."/>
            <person name="Huang J."/>
            <person name="Zhao X.W."/>
            <person name="Ke S."/>
            <person name="Chen Y.Y."/>
            <person name="Wu W.L."/>
            <person name="Hsu J.L."/>
            <person name="Lin Y.F."/>
            <person name="Huang M.D."/>
            <person name="Li C.Y."/>
            <person name="Huang L."/>
            <person name="Wang Z.W."/>
            <person name="Zhao X."/>
            <person name="Zhong W.Y."/>
            <person name="Peng D.H."/>
            <person name="Ahmad S."/>
            <person name="Lan S."/>
            <person name="Zhang J.S."/>
            <person name="Tsai W.C."/>
            <person name="Van de Peer Y."/>
            <person name="Liu Z.J."/>
        </authorList>
    </citation>
    <scope>NUCLEOTIDE SEQUENCE</scope>
    <source>
        <strain evidence="5">SCP</strain>
    </source>
</reference>
<comment type="similarity">
    <text evidence="1">Belongs to the plant acyltransferase family.</text>
</comment>
<dbReference type="Gene3D" id="3.30.559.10">
    <property type="entry name" value="Chloramphenicol acetyltransferase-like domain"/>
    <property type="match status" value="2"/>
</dbReference>
<dbReference type="InterPro" id="IPR023213">
    <property type="entry name" value="CAT-like_dom_sf"/>
</dbReference>